<feature type="region of interest" description="Disordered" evidence="1">
    <location>
        <begin position="43"/>
        <end position="159"/>
    </location>
</feature>
<evidence type="ECO:0000256" key="1">
    <source>
        <dbReference type="SAM" id="MobiDB-lite"/>
    </source>
</evidence>
<feature type="compositionally biased region" description="Basic and acidic residues" evidence="1">
    <location>
        <begin position="43"/>
        <end position="56"/>
    </location>
</feature>
<organism evidence="2 3">
    <name type="scientific">Cereibacter changlensis JA139</name>
    <dbReference type="NCBI Taxonomy" id="1188249"/>
    <lineage>
        <taxon>Bacteria</taxon>
        <taxon>Pseudomonadati</taxon>
        <taxon>Pseudomonadota</taxon>
        <taxon>Alphaproteobacteria</taxon>
        <taxon>Rhodobacterales</taxon>
        <taxon>Paracoccaceae</taxon>
        <taxon>Cereibacter</taxon>
    </lineage>
</organism>
<dbReference type="AlphaFoldDB" id="A0A2T4JQB7"/>
<sequence length="169" mass="17734">MQAAFDDVMDAPEHTSVAFSHRLTLPDGATRWLSSHGELVRDHRDALPPRGRETARLSRQAHPDASAGACPERLLPGPRKGRRVSDGGGRAKAIVSAQDDRFPGGAAPAISRSTRRCAPAGAGRAAGRRPCLPSASGPRPPSGPARPASARRTAQAASRGCAACHRCRR</sequence>
<dbReference type="EMBL" id="PZKG01000135">
    <property type="protein sequence ID" value="PTE20111.1"/>
    <property type="molecule type" value="Genomic_DNA"/>
</dbReference>
<protein>
    <submittedName>
        <fullName evidence="2">Uncharacterized protein</fullName>
    </submittedName>
</protein>
<gene>
    <name evidence="2" type="ORF">C5F48_19255</name>
</gene>
<reference evidence="2 3" key="1">
    <citation type="submission" date="2018-03" db="EMBL/GenBank/DDBJ databases">
        <title>Cereibacter changlensis.</title>
        <authorList>
            <person name="Meyer T.E."/>
            <person name="Miller S."/>
            <person name="Lodha T."/>
            <person name="Gandham S."/>
            <person name="Chintalapati S."/>
            <person name="Chintalapati V.R."/>
        </authorList>
    </citation>
    <scope>NUCLEOTIDE SEQUENCE [LARGE SCALE GENOMIC DNA]</scope>
    <source>
        <strain evidence="2 3">JA139</strain>
    </source>
</reference>
<accession>A0A2T4JQB7</accession>
<comment type="caution">
    <text evidence="2">The sequence shown here is derived from an EMBL/GenBank/DDBJ whole genome shotgun (WGS) entry which is preliminary data.</text>
</comment>
<evidence type="ECO:0000313" key="3">
    <source>
        <dbReference type="Proteomes" id="UP000241010"/>
    </source>
</evidence>
<keyword evidence="3" id="KW-1185">Reference proteome</keyword>
<feature type="compositionally biased region" description="Low complexity" evidence="1">
    <location>
        <begin position="145"/>
        <end position="159"/>
    </location>
</feature>
<name>A0A2T4JQB7_9RHOB</name>
<feature type="compositionally biased region" description="Low complexity" evidence="1">
    <location>
        <begin position="116"/>
        <end position="137"/>
    </location>
</feature>
<evidence type="ECO:0000313" key="2">
    <source>
        <dbReference type="EMBL" id="PTE20111.1"/>
    </source>
</evidence>
<dbReference type="Proteomes" id="UP000241010">
    <property type="component" value="Unassembled WGS sequence"/>
</dbReference>
<proteinExistence type="predicted"/>